<dbReference type="PANTHER" id="PTHR10491">
    <property type="entry name" value="DTDP-4-DEHYDRORHAMNOSE REDUCTASE"/>
    <property type="match status" value="1"/>
</dbReference>
<feature type="non-terminal residue" evidence="2">
    <location>
        <position position="226"/>
    </location>
</feature>
<dbReference type="InterPro" id="IPR005913">
    <property type="entry name" value="dTDP_dehydrorham_reduct"/>
</dbReference>
<proteinExistence type="predicted"/>
<dbReference type="PANTHER" id="PTHR10491:SF4">
    <property type="entry name" value="METHIONINE ADENOSYLTRANSFERASE 2 SUBUNIT BETA"/>
    <property type="match status" value="1"/>
</dbReference>
<dbReference type="Pfam" id="PF04321">
    <property type="entry name" value="RmlD_sub_bind"/>
    <property type="match status" value="1"/>
</dbReference>
<feature type="domain" description="RmlD-like substrate binding" evidence="1">
    <location>
        <begin position="1"/>
        <end position="225"/>
    </location>
</feature>
<evidence type="ECO:0000313" key="2">
    <source>
        <dbReference type="EMBL" id="SVB53194.1"/>
    </source>
</evidence>
<protein>
    <recommendedName>
        <fullName evidence="1">RmlD-like substrate binding domain-containing protein</fullName>
    </recommendedName>
</protein>
<dbReference type="Gene3D" id="3.40.50.720">
    <property type="entry name" value="NAD(P)-binding Rossmann-like Domain"/>
    <property type="match status" value="1"/>
</dbReference>
<dbReference type="SUPFAM" id="SSF51735">
    <property type="entry name" value="NAD(P)-binding Rossmann-fold domains"/>
    <property type="match status" value="1"/>
</dbReference>
<dbReference type="InterPro" id="IPR029903">
    <property type="entry name" value="RmlD-like-bd"/>
</dbReference>
<dbReference type="CDD" id="cd05254">
    <property type="entry name" value="dTDP_HR_like_SDR_e"/>
    <property type="match status" value="1"/>
</dbReference>
<reference evidence="2" key="1">
    <citation type="submission" date="2018-05" db="EMBL/GenBank/DDBJ databases">
        <authorList>
            <person name="Lanie J.A."/>
            <person name="Ng W.-L."/>
            <person name="Kazmierczak K.M."/>
            <person name="Andrzejewski T.M."/>
            <person name="Davidsen T.M."/>
            <person name="Wayne K.J."/>
            <person name="Tettelin H."/>
            <person name="Glass J.I."/>
            <person name="Rusch D."/>
            <person name="Podicherti R."/>
            <person name="Tsui H.-C.T."/>
            <person name="Winkler M.E."/>
        </authorList>
    </citation>
    <scope>NUCLEOTIDE SEQUENCE</scope>
</reference>
<name>A0A382ESQ9_9ZZZZ</name>
<organism evidence="2">
    <name type="scientific">marine metagenome</name>
    <dbReference type="NCBI Taxonomy" id="408172"/>
    <lineage>
        <taxon>unclassified sequences</taxon>
        <taxon>metagenomes</taxon>
        <taxon>ecological metagenomes</taxon>
    </lineage>
</organism>
<accession>A0A382ESQ9</accession>
<evidence type="ECO:0000259" key="1">
    <source>
        <dbReference type="Pfam" id="PF04321"/>
    </source>
</evidence>
<dbReference type="AlphaFoldDB" id="A0A382ESQ9"/>
<gene>
    <name evidence="2" type="ORF">METZ01_LOCUS206048</name>
</gene>
<sequence length="226" mass="25143">MRILVTGAFGQLGTALCRTASDGFDVIETGMRIPDGRNGIWIDIRDLLMLKNLINVTSPDVIVNLAAMTNVDECERNPLLAREINIAGVQHLCDAFDGKIVHLSTDYVFDGQDGPYAEESQVNPISVYGETKLASERILLYSNPSHLVIRGNVIYDDLKSTQASFLNWVVDSLEDRKEIYVVNDQINNPTWTVSIADIILLCIEKSVSGIVHWADADLLNRYDFAL</sequence>
<dbReference type="EMBL" id="UINC01045891">
    <property type="protein sequence ID" value="SVB53194.1"/>
    <property type="molecule type" value="Genomic_DNA"/>
</dbReference>
<dbReference type="InterPro" id="IPR036291">
    <property type="entry name" value="NAD(P)-bd_dom_sf"/>
</dbReference>